<gene>
    <name evidence="2" type="ORF">LL1196_1585</name>
</gene>
<dbReference type="RefSeq" id="WP_205536369.1">
    <property type="nucleotide sequence ID" value="NZ_CP032148.2"/>
</dbReference>
<dbReference type="GO" id="GO:0003677">
    <property type="term" value="F:DNA binding"/>
    <property type="evidence" value="ECO:0007669"/>
    <property type="project" value="InterPro"/>
</dbReference>
<evidence type="ECO:0000259" key="1">
    <source>
        <dbReference type="PROSITE" id="PS50943"/>
    </source>
</evidence>
<evidence type="ECO:0000313" key="2">
    <source>
        <dbReference type="EMBL" id="QSD63206.1"/>
    </source>
</evidence>
<reference evidence="2" key="1">
    <citation type="journal article" date="2020" name="Mol. Microbiol.">
        <title>The CWPS Rubik's cube: Linking diversity of cell wall polysaccharide structures with the encoded biosynthetic machinery of selected Lactococcus lactis strains.</title>
        <authorList>
            <person name="Mahony J."/>
            <person name="Frantzen C."/>
            <person name="Vinogradov E."/>
            <person name="Sadovskaya I."/>
            <person name="Theodorou I."/>
            <person name="Kelleher P."/>
            <person name="Chapot-Chartier M.P."/>
            <person name="Cambillau C."/>
            <person name="Holo H."/>
            <person name="van Sinderen D."/>
        </authorList>
    </citation>
    <scope>NUCLEOTIDE SEQUENCE</scope>
    <source>
        <strain evidence="2">1196</strain>
    </source>
</reference>
<dbReference type="PROSITE" id="PS50943">
    <property type="entry name" value="HTH_CROC1"/>
    <property type="match status" value="1"/>
</dbReference>
<dbReference type="AlphaFoldDB" id="A0A896TAY7"/>
<dbReference type="InterPro" id="IPR010982">
    <property type="entry name" value="Lambda_DNA-bd_dom_sf"/>
</dbReference>
<dbReference type="InterPro" id="IPR001387">
    <property type="entry name" value="Cro/C1-type_HTH"/>
</dbReference>
<proteinExistence type="predicted"/>
<dbReference type="Proteomes" id="UP000663552">
    <property type="component" value="Chromosome"/>
</dbReference>
<name>A0A896TAY7_LACLC</name>
<dbReference type="SUPFAM" id="SSF47413">
    <property type="entry name" value="lambda repressor-like DNA-binding domains"/>
    <property type="match status" value="1"/>
</dbReference>
<protein>
    <recommendedName>
        <fullName evidence="1">HTH cro/C1-type domain-containing protein</fullName>
    </recommendedName>
</protein>
<dbReference type="Gene3D" id="1.10.260.40">
    <property type="entry name" value="lambda repressor-like DNA-binding domains"/>
    <property type="match status" value="1"/>
</dbReference>
<dbReference type="SMART" id="SM00530">
    <property type="entry name" value="HTH_XRE"/>
    <property type="match status" value="1"/>
</dbReference>
<dbReference type="CDD" id="cd00093">
    <property type="entry name" value="HTH_XRE"/>
    <property type="match status" value="1"/>
</dbReference>
<feature type="domain" description="HTH cro/C1-type" evidence="1">
    <location>
        <begin position="26"/>
        <end position="75"/>
    </location>
</feature>
<dbReference type="EMBL" id="CP032148">
    <property type="protein sequence ID" value="QSD63206.1"/>
    <property type="molecule type" value="Genomic_DNA"/>
</dbReference>
<dbReference type="Pfam" id="PF01381">
    <property type="entry name" value="HTH_3"/>
    <property type="match status" value="1"/>
</dbReference>
<organism evidence="2 3">
    <name type="scientific">Lactococcus lactis subsp. cremoris</name>
    <name type="common">Streptococcus cremoris</name>
    <dbReference type="NCBI Taxonomy" id="1359"/>
    <lineage>
        <taxon>Bacteria</taxon>
        <taxon>Bacillati</taxon>
        <taxon>Bacillota</taxon>
        <taxon>Bacilli</taxon>
        <taxon>Lactobacillales</taxon>
        <taxon>Streptococcaceae</taxon>
        <taxon>Lactococcus</taxon>
    </lineage>
</organism>
<evidence type="ECO:0000313" key="3">
    <source>
        <dbReference type="Proteomes" id="UP000663552"/>
    </source>
</evidence>
<accession>A0A896TAY7</accession>
<sequence>MIKIYSTDEIKIGYDFYVDIAMRINKKRNMTLRELSEKTGIKSYRINNIIYAKTRVKLFELTKIAECLSTTVDYLIGADIDSDTGQCLYTVTFSEYYSKDEVNTNPNKTLTMYQEATSKELAALKLEQHLLDKYNIDVYKQNPLSRAFVRLVGIPVTDRDIEEHFTKYDESKDVLMPD</sequence>